<evidence type="ECO:0000259" key="8">
    <source>
        <dbReference type="Pfam" id="PF09770"/>
    </source>
</evidence>
<feature type="region of interest" description="Disordered" evidence="7">
    <location>
        <begin position="1"/>
        <end position="28"/>
    </location>
</feature>
<evidence type="ECO:0000256" key="3">
    <source>
        <dbReference type="ARBA" id="ARBA00009138"/>
    </source>
</evidence>
<keyword evidence="4" id="KW-0963">Cytoplasm</keyword>
<gene>
    <name evidence="9" type="ORF">K493DRAFT_312368</name>
</gene>
<comment type="subcellular location">
    <subcellularLocation>
        <location evidence="2">Cytoplasm</location>
        <location evidence="2">P-body</location>
    </subcellularLocation>
    <subcellularLocation>
        <location evidence="1">Nucleus</location>
    </subcellularLocation>
</comment>
<accession>A0A1Y1YUB7</accession>
<name>A0A1Y1YUB7_9FUNG</name>
<dbReference type="GO" id="GO:0033962">
    <property type="term" value="P:P-body assembly"/>
    <property type="evidence" value="ECO:0007669"/>
    <property type="project" value="TreeGrafter"/>
</dbReference>
<dbReference type="FunCoup" id="A0A1Y1YUB7">
    <property type="interactions" value="201"/>
</dbReference>
<keyword evidence="5" id="KW-0694">RNA-binding</keyword>
<dbReference type="InParanoid" id="A0A1Y1YUB7"/>
<reference evidence="9 10" key="1">
    <citation type="submission" date="2016-07" db="EMBL/GenBank/DDBJ databases">
        <title>Pervasive Adenine N6-methylation of Active Genes in Fungi.</title>
        <authorList>
            <consortium name="DOE Joint Genome Institute"/>
            <person name="Mondo S.J."/>
            <person name="Dannebaum R.O."/>
            <person name="Kuo R.C."/>
            <person name="Labutti K."/>
            <person name="Haridas S."/>
            <person name="Kuo A."/>
            <person name="Salamov A."/>
            <person name="Ahrendt S.R."/>
            <person name="Lipzen A."/>
            <person name="Sullivan W."/>
            <person name="Andreopoulos W.B."/>
            <person name="Clum A."/>
            <person name="Lindquist E."/>
            <person name="Daum C."/>
            <person name="Ramamoorthy G.K."/>
            <person name="Gryganskyi A."/>
            <person name="Culley D."/>
            <person name="Magnuson J.K."/>
            <person name="James T.Y."/>
            <person name="O'Malley M.A."/>
            <person name="Stajich J.E."/>
            <person name="Spatafora J.W."/>
            <person name="Visel A."/>
            <person name="Grigoriev I.V."/>
        </authorList>
    </citation>
    <scope>NUCLEOTIDE SEQUENCE [LARGE SCALE GENOMIC DNA]</scope>
    <source>
        <strain evidence="9 10">CBS 931.73</strain>
    </source>
</reference>
<evidence type="ECO:0000313" key="9">
    <source>
        <dbReference type="EMBL" id="ORY01632.1"/>
    </source>
</evidence>
<comment type="similarity">
    <text evidence="3">Belongs to the PAT1 family.</text>
</comment>
<evidence type="ECO:0000256" key="1">
    <source>
        <dbReference type="ARBA" id="ARBA00004123"/>
    </source>
</evidence>
<dbReference type="GO" id="GO:0005634">
    <property type="term" value="C:nucleus"/>
    <property type="evidence" value="ECO:0007669"/>
    <property type="project" value="UniProtKB-SubCell"/>
</dbReference>
<evidence type="ECO:0000256" key="4">
    <source>
        <dbReference type="ARBA" id="ARBA00022490"/>
    </source>
</evidence>
<keyword evidence="10" id="KW-1185">Reference proteome</keyword>
<dbReference type="PANTHER" id="PTHR21551:SF0">
    <property type="entry name" value="PROTEIN ASSOCIATED WITH TOPO II RELATED-1, ISOFORM A"/>
    <property type="match status" value="1"/>
</dbReference>
<sequence>MADSFFGFNTALPPLSSQERQNLRRGPYSANENGFDKLNNQLHSLHLNEGLSSLDEEKYDRLGDQLQEENDNLNDETFGAVGTANMNRDFDFAANTDKIASALEKEQRQLFGDRRASQNPGYEQYGAQKPTRNSLAALWGEEAGQQGNRGYDKTYDYAEMVHSPVSPSISKQHQDIWNQGDGNREIPYGLSRTSSYGDGGQGEFGFSSPRNRPVALNQAPNDLGYMSPRNRPAMLGSPRTEPPYMSPRNRPAPPPGVMSPMGGRYSLEEIENQLLRSLPQSGMPNNLQGYDRRGIEMDPALAPRTGPIPNANYLQSYEREAIFAMKQQRLREKLMRIGRYNNLMTQGDKDYISRIQISQLVTDDPYADDFYYQMYNAFNKKVDPGLSSPAAEKLPSGGRRGLTRMQQQIKRVVEEAKRRPRSTQFSLEGALGKIALKSVKNPKQILQVSGKASEESGGSSPVIETKTVANSQDDRKRTLRVIENVYNKTLELEQLMRQNQKDPRARQDQESLEKWVQECEEIIAEIWAELGTNNPISTEYPHPFIRFLNIPKGKKLIPRILRHAIPEKGLSMVTTLVANFESLNVCRGGVFGPQSTILPETLEEIDLFVNTVIASLLERFIMEVPMKTINGLLSVFIERNNIAWVARSKVGLSMLTMFLTRAVMLKQGVGTHQGFVPDEVELSQWNEVYTELFAQLQYHFGMLFPPTTSMIDDLYVWEFLAALGSQATSQQQHVLVTEVREKIYESLMAATSGQLPPEAAQHKYSNVNLFLHSLGLDASQIPLR</sequence>
<evidence type="ECO:0000313" key="10">
    <source>
        <dbReference type="Proteomes" id="UP000193498"/>
    </source>
</evidence>
<dbReference type="GO" id="GO:0000932">
    <property type="term" value="C:P-body"/>
    <property type="evidence" value="ECO:0007669"/>
    <property type="project" value="UniProtKB-SubCell"/>
</dbReference>
<dbReference type="Pfam" id="PF09770">
    <property type="entry name" value="PAT1"/>
    <property type="match status" value="2"/>
</dbReference>
<feature type="compositionally biased region" description="Pro residues" evidence="7">
    <location>
        <begin position="240"/>
        <end position="255"/>
    </location>
</feature>
<evidence type="ECO:0000256" key="7">
    <source>
        <dbReference type="SAM" id="MobiDB-lite"/>
    </source>
</evidence>
<dbReference type="OrthoDB" id="74835at2759"/>
<dbReference type="EMBL" id="MCFE01000067">
    <property type="protein sequence ID" value="ORY01632.1"/>
    <property type="molecule type" value="Genomic_DNA"/>
</dbReference>
<feature type="domain" description="mRNA decay factor PAT1" evidence="8">
    <location>
        <begin position="314"/>
        <end position="778"/>
    </location>
</feature>
<comment type="caution">
    <text evidence="9">The sequence shown here is derived from an EMBL/GenBank/DDBJ whole genome shotgun (WGS) entry which is preliminary data.</text>
</comment>
<organism evidence="9 10">
    <name type="scientific">Basidiobolus meristosporus CBS 931.73</name>
    <dbReference type="NCBI Taxonomy" id="1314790"/>
    <lineage>
        <taxon>Eukaryota</taxon>
        <taxon>Fungi</taxon>
        <taxon>Fungi incertae sedis</taxon>
        <taxon>Zoopagomycota</taxon>
        <taxon>Entomophthoromycotina</taxon>
        <taxon>Basidiobolomycetes</taxon>
        <taxon>Basidiobolales</taxon>
        <taxon>Basidiobolaceae</taxon>
        <taxon>Basidiobolus</taxon>
    </lineage>
</organism>
<evidence type="ECO:0000256" key="6">
    <source>
        <dbReference type="ARBA" id="ARBA00023242"/>
    </source>
</evidence>
<evidence type="ECO:0000256" key="5">
    <source>
        <dbReference type="ARBA" id="ARBA00022884"/>
    </source>
</evidence>
<feature type="domain" description="mRNA decay factor PAT1" evidence="8">
    <location>
        <begin position="4"/>
        <end position="153"/>
    </location>
</feature>
<proteinExistence type="inferred from homology"/>
<evidence type="ECO:0000256" key="2">
    <source>
        <dbReference type="ARBA" id="ARBA00004201"/>
    </source>
</evidence>
<dbReference type="STRING" id="1314790.A0A1Y1YUB7"/>
<dbReference type="InterPro" id="IPR019167">
    <property type="entry name" value="PAT1_dom"/>
</dbReference>
<protein>
    <recommendedName>
        <fullName evidence="8">mRNA decay factor PAT1 domain-containing protein</fullName>
    </recommendedName>
</protein>
<keyword evidence="6" id="KW-0539">Nucleus</keyword>
<dbReference type="Proteomes" id="UP000193498">
    <property type="component" value="Unassembled WGS sequence"/>
</dbReference>
<feature type="region of interest" description="Disordered" evidence="7">
    <location>
        <begin position="219"/>
        <end position="255"/>
    </location>
</feature>
<dbReference type="PANTHER" id="PTHR21551">
    <property type="entry name" value="TOPOISOMERASE II-ASSOCIATED PROTEIN PAT1"/>
    <property type="match status" value="1"/>
</dbReference>
<dbReference type="InterPro" id="IPR039900">
    <property type="entry name" value="Pat1-like"/>
</dbReference>
<dbReference type="AlphaFoldDB" id="A0A1Y1YUB7"/>
<dbReference type="GO" id="GO:0003723">
    <property type="term" value="F:RNA binding"/>
    <property type="evidence" value="ECO:0007669"/>
    <property type="project" value="UniProtKB-KW"/>
</dbReference>
<dbReference type="GO" id="GO:0000290">
    <property type="term" value="P:deadenylation-dependent decapping of nuclear-transcribed mRNA"/>
    <property type="evidence" value="ECO:0007669"/>
    <property type="project" value="InterPro"/>
</dbReference>